<name>V5HNA0_IXORI</name>
<dbReference type="EMBL" id="GANP01005129">
    <property type="protein sequence ID" value="JAB79339.1"/>
    <property type="molecule type" value="mRNA"/>
</dbReference>
<sequence length="154" mass="17203">MNKFRLFALKKLPLRQRAKAASKKGKLRATFSSSPAKMPQQIRRVARRVGVVLGFRPKQADETLIVITAQPKSSVKKAGNAKKKVRFELQSEPSSKKIKRILRKACQYVTLGAMVSAPGILVHPTEPNLATSHRSSWSSWTEPVNWSNSGHLFI</sequence>
<reference evidence="1" key="1">
    <citation type="journal article" date="2015" name="Sci. Rep.">
        <title>Tissue- and time-dependent transcription in Ixodes ricinus salivary glands and midguts when blood feeding on the vertebrate host.</title>
        <authorList>
            <person name="Kotsyfakis M."/>
            <person name="Schwarz A."/>
            <person name="Erhart J."/>
            <person name="Ribeiro J.M."/>
        </authorList>
    </citation>
    <scope>NUCLEOTIDE SEQUENCE</scope>
    <source>
        <tissue evidence="1">Salivary gland and midgut</tissue>
    </source>
</reference>
<accession>V5HNA0</accession>
<dbReference type="AlphaFoldDB" id="V5HNA0"/>
<proteinExistence type="evidence at transcript level"/>
<organism evidence="1">
    <name type="scientific">Ixodes ricinus</name>
    <name type="common">Common tick</name>
    <name type="synonym">Acarus ricinus</name>
    <dbReference type="NCBI Taxonomy" id="34613"/>
    <lineage>
        <taxon>Eukaryota</taxon>
        <taxon>Metazoa</taxon>
        <taxon>Ecdysozoa</taxon>
        <taxon>Arthropoda</taxon>
        <taxon>Chelicerata</taxon>
        <taxon>Arachnida</taxon>
        <taxon>Acari</taxon>
        <taxon>Parasitiformes</taxon>
        <taxon>Ixodida</taxon>
        <taxon>Ixodoidea</taxon>
        <taxon>Ixodidae</taxon>
        <taxon>Ixodinae</taxon>
        <taxon>Ixodes</taxon>
    </lineage>
</organism>
<protein>
    <submittedName>
        <fullName evidence="1">Uncharacterized protein</fullName>
    </submittedName>
</protein>
<evidence type="ECO:0000313" key="1">
    <source>
        <dbReference type="EMBL" id="JAB79339.1"/>
    </source>
</evidence>